<feature type="region of interest" description="Disordered" evidence="2">
    <location>
        <begin position="365"/>
        <end position="418"/>
    </location>
</feature>
<name>W7IGJ5_9PSEU</name>
<proteinExistence type="predicted"/>
<gene>
    <name evidence="5" type="ORF">UO65_5284</name>
</gene>
<dbReference type="STRING" id="909613.UO65_5284"/>
<dbReference type="PATRIC" id="fig|909613.9.peg.5278"/>
<keyword evidence="1" id="KW-0378">Hydrolase</keyword>
<organism evidence="5 6">
    <name type="scientific">Actinokineospora spheciospongiae</name>
    <dbReference type="NCBI Taxonomy" id="909613"/>
    <lineage>
        <taxon>Bacteria</taxon>
        <taxon>Bacillati</taxon>
        <taxon>Actinomycetota</taxon>
        <taxon>Actinomycetes</taxon>
        <taxon>Pseudonocardiales</taxon>
        <taxon>Pseudonocardiaceae</taxon>
        <taxon>Actinokineospora</taxon>
    </lineage>
</organism>
<evidence type="ECO:0000313" key="6">
    <source>
        <dbReference type="Proteomes" id="UP000019277"/>
    </source>
</evidence>
<dbReference type="GO" id="GO:0008239">
    <property type="term" value="F:dipeptidyl-peptidase activity"/>
    <property type="evidence" value="ECO:0007669"/>
    <property type="project" value="InterPro"/>
</dbReference>
<evidence type="ECO:0000256" key="1">
    <source>
        <dbReference type="ARBA" id="ARBA00022801"/>
    </source>
</evidence>
<feature type="signal peptide" evidence="3">
    <location>
        <begin position="1"/>
        <end position="25"/>
    </location>
</feature>
<keyword evidence="3" id="KW-0732">Signal</keyword>
<dbReference type="Gene3D" id="2.60.120.260">
    <property type="entry name" value="Galactose-binding domain-like"/>
    <property type="match status" value="1"/>
</dbReference>
<dbReference type="SUPFAM" id="SSF49785">
    <property type="entry name" value="Galactose-binding domain-like"/>
    <property type="match status" value="1"/>
</dbReference>
<feature type="chain" id="PRO_5004893872" description="Xaa-Pro dipeptidyl-peptidase C-terminal domain-containing protein" evidence="3">
    <location>
        <begin position="26"/>
        <end position="610"/>
    </location>
</feature>
<dbReference type="Proteomes" id="UP000019277">
    <property type="component" value="Unassembled WGS sequence"/>
</dbReference>
<dbReference type="Gene3D" id="3.40.50.1820">
    <property type="entry name" value="alpha/beta hydrolase"/>
    <property type="match status" value="2"/>
</dbReference>
<accession>W7IGJ5</accession>
<protein>
    <recommendedName>
        <fullName evidence="4">Xaa-Pro dipeptidyl-peptidase C-terminal domain-containing protein</fullName>
    </recommendedName>
</protein>
<dbReference type="NCBIfam" id="NF003780">
    <property type="entry name" value="PRK05371.1-1"/>
    <property type="match status" value="1"/>
</dbReference>
<feature type="compositionally biased region" description="Low complexity" evidence="2">
    <location>
        <begin position="387"/>
        <end position="415"/>
    </location>
</feature>
<dbReference type="SUPFAM" id="SSF53474">
    <property type="entry name" value="alpha/beta-Hydrolases"/>
    <property type="match status" value="1"/>
</dbReference>
<keyword evidence="6" id="KW-1185">Reference proteome</keyword>
<evidence type="ECO:0000259" key="4">
    <source>
        <dbReference type="SMART" id="SM00939"/>
    </source>
</evidence>
<dbReference type="InterPro" id="IPR013736">
    <property type="entry name" value="Xaa-Pro_dipept_C"/>
</dbReference>
<reference evidence="5 6" key="1">
    <citation type="journal article" date="2014" name="Genome Announc.">
        <title>Draft Genome Sequence of the Antitrypanosomally Active Sponge-Associated Bacterium Actinokineospora sp. Strain EG49.</title>
        <authorList>
            <person name="Harjes J."/>
            <person name="Ryu T."/>
            <person name="Abdelmohsen U.R."/>
            <person name="Moitinho-Silva L."/>
            <person name="Horn H."/>
            <person name="Ravasi T."/>
            <person name="Hentschel U."/>
        </authorList>
    </citation>
    <scope>NUCLEOTIDE SEQUENCE [LARGE SCALE GENOMIC DNA]</scope>
    <source>
        <strain evidence="5 6">EG49</strain>
    </source>
</reference>
<dbReference type="InterPro" id="IPR008979">
    <property type="entry name" value="Galactose-bd-like_sf"/>
</dbReference>
<dbReference type="Pfam" id="PF02129">
    <property type="entry name" value="Peptidase_S15"/>
    <property type="match status" value="1"/>
</dbReference>
<evidence type="ECO:0000313" key="5">
    <source>
        <dbReference type="EMBL" id="EWC59423.1"/>
    </source>
</evidence>
<dbReference type="InterPro" id="IPR029058">
    <property type="entry name" value="AB_hydrolase_fold"/>
</dbReference>
<dbReference type="EMBL" id="AYXG01000205">
    <property type="protein sequence ID" value="EWC59423.1"/>
    <property type="molecule type" value="Genomic_DNA"/>
</dbReference>
<dbReference type="InterPro" id="IPR000383">
    <property type="entry name" value="Xaa-Pro-like_dom"/>
</dbReference>
<comment type="caution">
    <text evidence="5">The sequence shown here is derived from an EMBL/GenBank/DDBJ whole genome shotgun (WGS) entry which is preliminary data.</text>
</comment>
<dbReference type="Pfam" id="PF08530">
    <property type="entry name" value="PepX_C"/>
    <property type="match status" value="1"/>
</dbReference>
<dbReference type="eggNOG" id="COG2936">
    <property type="taxonomic scope" value="Bacteria"/>
</dbReference>
<dbReference type="NCBIfam" id="TIGR00976">
    <property type="entry name" value="CocE_NonD"/>
    <property type="match status" value="1"/>
</dbReference>
<dbReference type="SMART" id="SM00939">
    <property type="entry name" value="PepX_C"/>
    <property type="match status" value="1"/>
</dbReference>
<feature type="domain" description="Xaa-Pro dipeptidyl-peptidase C-terminal" evidence="4">
    <location>
        <begin position="347"/>
        <end position="603"/>
    </location>
</feature>
<dbReference type="InterPro" id="IPR005674">
    <property type="entry name" value="CocE/Ser_esterase"/>
</dbReference>
<sequence length="610" mass="63860">MGMTIRTSLLTLAVVATTGLVPATAVPEFRGVAVPATASEPVYSYPGAVRETVWVDTGLTAPDGQRVRVAADVIRPSDAPGRVPVIMDASPYYLSLGRGNESQRKTYDSAGRPTSFPLFLDNYFVPRGYAVVQVDLAGTGRSTGCVDVGGPADITSAKAVVDWLNGRAAGYSAVAGGTPVTASWSTGAVGMIGKSWDGTVANGVAATGVAGLRTIVPIAAISSWYDYYRATGATFPTGDPAGLARVVENARGAAGCASVKSALTAGAPASGDLTPMWRARDYVAGAANVRASVFAVHGLNDLNVKALNFGQWWSALPASVERKVWLSQTGHVDPFDFRRAAWVDALHRWFDHYLLGLDNGVQDEPGSTVETAPDAWRDDPAWPVPTTPTTLRPTPGTTAGVGTLGTTPPTPATTASFTDNRSDEYTWITNPTTTSSARVLYRTPPLATEARISGTPSITITATPSTTAARLTAVLVDYGPTTTRAARDPGEGIANLTTRSCWGPSTPSDSSCYLDTRTTTTTSQQTVIARGWADLGHHAGLDSRRTLTPGTPYAITFPLATTDHTLKPGHRLALVIGSTDSPYITPAGTNPRLTVDLGKTSLRLPLQGTV</sequence>
<evidence type="ECO:0000256" key="3">
    <source>
        <dbReference type="SAM" id="SignalP"/>
    </source>
</evidence>
<evidence type="ECO:0000256" key="2">
    <source>
        <dbReference type="SAM" id="MobiDB-lite"/>
    </source>
</evidence>
<dbReference type="AlphaFoldDB" id="W7IGJ5"/>